<name>A0A8A1LG88_AJEC8</name>
<gene>
    <name evidence="1" type="ORF">I7I53_00227</name>
</gene>
<sequence length="73" mass="8419">MVESKYVSSAFEDSENRMDRKTMHSRLIAETKHLPDVGVKEVQYLRLRFEKKLTLAGNQATRLADTHLMIVSP</sequence>
<dbReference type="Proteomes" id="UP000663419">
    <property type="component" value="Chromosome 3"/>
</dbReference>
<evidence type="ECO:0000313" key="2">
    <source>
        <dbReference type="Proteomes" id="UP000663419"/>
    </source>
</evidence>
<organism evidence="1 2">
    <name type="scientific">Ajellomyces capsulatus (strain H88)</name>
    <name type="common">Darling's disease fungus</name>
    <name type="synonym">Histoplasma capsulatum</name>
    <dbReference type="NCBI Taxonomy" id="544711"/>
    <lineage>
        <taxon>Eukaryota</taxon>
        <taxon>Fungi</taxon>
        <taxon>Dikarya</taxon>
        <taxon>Ascomycota</taxon>
        <taxon>Pezizomycotina</taxon>
        <taxon>Eurotiomycetes</taxon>
        <taxon>Eurotiomycetidae</taxon>
        <taxon>Onygenales</taxon>
        <taxon>Ajellomycetaceae</taxon>
        <taxon>Histoplasma</taxon>
    </lineage>
</organism>
<proteinExistence type="predicted"/>
<reference evidence="1" key="1">
    <citation type="submission" date="2021-01" db="EMBL/GenBank/DDBJ databases">
        <title>Chromosome-level genome assembly of a human fungal pathogen reveals clustering of transcriptionally co-regulated genes.</title>
        <authorList>
            <person name="Voorhies M."/>
            <person name="Cohen S."/>
            <person name="Shea T.P."/>
            <person name="Petrus S."/>
            <person name="Munoz J.F."/>
            <person name="Poplawski S."/>
            <person name="Goldman W.E."/>
            <person name="Michael T."/>
            <person name="Cuomo C.A."/>
            <person name="Sil A."/>
            <person name="Beyhan S."/>
        </authorList>
    </citation>
    <scope>NUCLEOTIDE SEQUENCE</scope>
    <source>
        <strain evidence="1">H88</strain>
    </source>
</reference>
<protein>
    <submittedName>
        <fullName evidence="1">Uncharacterized protein</fullName>
    </submittedName>
</protein>
<dbReference type="AlphaFoldDB" id="A0A8A1LG88"/>
<evidence type="ECO:0000313" key="1">
    <source>
        <dbReference type="EMBL" id="QSS53079.1"/>
    </source>
</evidence>
<accession>A0A8A1LG88</accession>
<dbReference type="EMBL" id="CP069104">
    <property type="protein sequence ID" value="QSS53079.1"/>
    <property type="molecule type" value="Genomic_DNA"/>
</dbReference>
<dbReference type="VEuPathDB" id="FungiDB:I7I53_00227"/>